<dbReference type="SUPFAM" id="SSF111369">
    <property type="entry name" value="HlyD-like secretion proteins"/>
    <property type="match status" value="2"/>
</dbReference>
<proteinExistence type="inferred from homology"/>
<evidence type="ECO:0000313" key="7">
    <source>
        <dbReference type="Proteomes" id="UP000034665"/>
    </source>
</evidence>
<dbReference type="InterPro" id="IPR050465">
    <property type="entry name" value="UPF0194_transport"/>
</dbReference>
<keyword evidence="5" id="KW-0472">Membrane</keyword>
<dbReference type="PANTHER" id="PTHR32347">
    <property type="entry name" value="EFFLUX SYSTEM COMPONENT YKNX-RELATED"/>
    <property type="match status" value="1"/>
</dbReference>
<evidence type="ECO:0000256" key="3">
    <source>
        <dbReference type="ARBA" id="ARBA00023054"/>
    </source>
</evidence>
<name>A0A0G0N9S6_9BACT</name>
<dbReference type="AlphaFoldDB" id="A0A0G0N9S6"/>
<evidence type="ECO:0000256" key="4">
    <source>
        <dbReference type="SAM" id="Coils"/>
    </source>
</evidence>
<dbReference type="Gene3D" id="2.40.50.100">
    <property type="match status" value="2"/>
</dbReference>
<dbReference type="InterPro" id="IPR006143">
    <property type="entry name" value="RND_pump_MFP"/>
</dbReference>
<dbReference type="Gene3D" id="2.40.30.170">
    <property type="match status" value="1"/>
</dbReference>
<keyword evidence="3 4" id="KW-0175">Coiled coil</keyword>
<feature type="transmembrane region" description="Helical" evidence="5">
    <location>
        <begin position="12"/>
        <end position="30"/>
    </location>
</feature>
<organism evidence="6 7">
    <name type="scientific">Candidatus Wolfebacteria bacterium GW2011_GWC2_39_22</name>
    <dbReference type="NCBI Taxonomy" id="1619013"/>
    <lineage>
        <taxon>Bacteria</taxon>
        <taxon>Candidatus Wolfeibacteriota</taxon>
    </lineage>
</organism>
<dbReference type="STRING" id="1619013.UT41_C0001G0483"/>
<dbReference type="GO" id="GO:0016020">
    <property type="term" value="C:membrane"/>
    <property type="evidence" value="ECO:0007669"/>
    <property type="project" value="InterPro"/>
</dbReference>
<evidence type="ECO:0000256" key="2">
    <source>
        <dbReference type="ARBA" id="ARBA00009477"/>
    </source>
</evidence>
<dbReference type="Gene3D" id="1.10.287.470">
    <property type="entry name" value="Helix hairpin bin"/>
    <property type="match status" value="1"/>
</dbReference>
<dbReference type="PANTHER" id="PTHR32347:SF23">
    <property type="entry name" value="BLL5650 PROTEIN"/>
    <property type="match status" value="1"/>
</dbReference>
<dbReference type="NCBIfam" id="TIGR01730">
    <property type="entry name" value="RND_mfp"/>
    <property type="match status" value="1"/>
</dbReference>
<comment type="subcellular location">
    <subcellularLocation>
        <location evidence="1">Cell envelope</location>
    </subcellularLocation>
</comment>
<dbReference type="GO" id="GO:0030313">
    <property type="term" value="C:cell envelope"/>
    <property type="evidence" value="ECO:0007669"/>
    <property type="project" value="UniProtKB-SubCell"/>
</dbReference>
<accession>A0A0G0N9S6</accession>
<dbReference type="Proteomes" id="UP000034665">
    <property type="component" value="Unassembled WGS sequence"/>
</dbReference>
<gene>
    <name evidence="6" type="ORF">UT41_C0001G0483</name>
</gene>
<evidence type="ECO:0000256" key="5">
    <source>
        <dbReference type="SAM" id="Phobius"/>
    </source>
</evidence>
<dbReference type="GO" id="GO:0022857">
    <property type="term" value="F:transmembrane transporter activity"/>
    <property type="evidence" value="ECO:0007669"/>
    <property type="project" value="InterPro"/>
</dbReference>
<comment type="caution">
    <text evidence="6">The sequence shown here is derived from an EMBL/GenBank/DDBJ whole genome shotgun (WGS) entry which is preliminary data.</text>
</comment>
<keyword evidence="5" id="KW-1133">Transmembrane helix</keyword>
<keyword evidence="5" id="KW-0812">Transmembrane</keyword>
<evidence type="ECO:0000313" key="6">
    <source>
        <dbReference type="EMBL" id="KKR12939.1"/>
    </source>
</evidence>
<evidence type="ECO:0000256" key="1">
    <source>
        <dbReference type="ARBA" id="ARBA00004196"/>
    </source>
</evidence>
<feature type="coiled-coil region" evidence="4">
    <location>
        <begin position="96"/>
        <end position="156"/>
    </location>
</feature>
<comment type="similarity">
    <text evidence="2">Belongs to the membrane fusion protein (MFP) (TC 8.A.1) family.</text>
</comment>
<dbReference type="Gene3D" id="6.20.50.140">
    <property type="match status" value="1"/>
</dbReference>
<reference evidence="6 7" key="1">
    <citation type="journal article" date="2015" name="Nature">
        <title>rRNA introns, odd ribosomes, and small enigmatic genomes across a large radiation of phyla.</title>
        <authorList>
            <person name="Brown C.T."/>
            <person name="Hug L.A."/>
            <person name="Thomas B.C."/>
            <person name="Sharon I."/>
            <person name="Castelle C.J."/>
            <person name="Singh A."/>
            <person name="Wilkins M.J."/>
            <person name="Williams K.H."/>
            <person name="Banfield J.F."/>
        </authorList>
    </citation>
    <scope>NUCLEOTIDE SEQUENCE [LARGE SCALE GENOMIC DNA]</scope>
</reference>
<dbReference type="EMBL" id="LBWR01000001">
    <property type="protein sequence ID" value="KKR12939.1"/>
    <property type="molecule type" value="Genomic_DNA"/>
</dbReference>
<sequence>MIQTVLHFLKNKIVIAIILIILAIVGYTSYQNSRPQTYPTIPVVRGDIKEEVSITGKVKPSQNLDIAFEKGGRVSRIRVAVGDTVGQGQEMMQLDNADLYAQLAQARANVRSQEAKLAQLREGARAEDIAISQARVENAKNALADAQRNAINVTEKAATDLANIHSSVPDTLTDAYTKSDDAIRNQIDGLFLNDETDRPTLSFSSFNSQAKINSEAGRVQATDNLAAFSKNVTTARNANGDATVLNITLENAKVNLDVFLAFFGNLQDVVNSPSGLDTTTLNTYKTAVSTARSSIVTALTNVNKQRQSIASQKSINQSAISNAQASITTAQSTLDQAERELTLKTAAASVQDVAYQESQVENARANADYYQAQIEKTILKAPFAGTITKIVPTLGDIISPNTPVVSIIGSGRFLIESYVAEADIAKVKIGNEARVTLDAYGSDALFNAKVILIDLSATTIEGVATYKTTFEFTQEDSRILSGLTANIDVLSGERTNILYIPTRNIISREGKKYVKVLTNKETGTVQEIEVVTGLRGSDGRTEILSGVAEGDAIVTN</sequence>
<protein>
    <submittedName>
        <fullName evidence="6">RND family efflux transporter MFP subunit</fullName>
    </submittedName>
</protein>